<evidence type="ECO:0000256" key="7">
    <source>
        <dbReference type="HAMAP-Rule" id="MF_00009"/>
    </source>
</evidence>
<dbReference type="AlphaFoldDB" id="A0A173MQG8"/>
<dbReference type="EMBL" id="FTOR01000001">
    <property type="protein sequence ID" value="SIS78161.1"/>
    <property type="molecule type" value="Genomic_DNA"/>
</dbReference>
<dbReference type="STRING" id="477680.SAMN05421788_1011171"/>
<dbReference type="Proteomes" id="UP000186917">
    <property type="component" value="Unassembled WGS sequence"/>
</dbReference>
<evidence type="ECO:0000256" key="5">
    <source>
        <dbReference type="ARBA" id="ARBA00022801"/>
    </source>
</evidence>
<protein>
    <recommendedName>
        <fullName evidence="7">Endoribonuclease YbeY</fullName>
        <ecNumber evidence="7">3.1.-.-</ecNumber>
    </recommendedName>
</protein>
<accession>A0A173MQG8</accession>
<keyword evidence="5 7" id="KW-0378">Hydrolase</keyword>
<evidence type="ECO:0000313" key="9">
    <source>
        <dbReference type="Proteomes" id="UP000186917"/>
    </source>
</evidence>
<comment type="function">
    <text evidence="7">Single strand-specific metallo-endoribonuclease involved in late-stage 70S ribosome quality control and in maturation of the 3' terminus of the 16S rRNA.</text>
</comment>
<comment type="subcellular location">
    <subcellularLocation>
        <location evidence="7">Cytoplasm</location>
    </subcellularLocation>
</comment>
<dbReference type="RefSeq" id="WP_076376537.1">
    <property type="nucleotide sequence ID" value="NZ_AP017422.1"/>
</dbReference>
<gene>
    <name evidence="7" type="primary">ybeY</name>
    <name evidence="8" type="ORF">SAMN05421788_1011171</name>
</gene>
<dbReference type="HAMAP" id="MF_00009">
    <property type="entry name" value="Endoribonucl_YbeY"/>
    <property type="match status" value="1"/>
</dbReference>
<dbReference type="Pfam" id="PF02130">
    <property type="entry name" value="YbeY"/>
    <property type="match status" value="1"/>
</dbReference>
<evidence type="ECO:0000256" key="6">
    <source>
        <dbReference type="ARBA" id="ARBA00022833"/>
    </source>
</evidence>
<proteinExistence type="inferred from homology"/>
<keyword evidence="9" id="KW-1185">Reference proteome</keyword>
<dbReference type="GO" id="GO:0005737">
    <property type="term" value="C:cytoplasm"/>
    <property type="evidence" value="ECO:0007669"/>
    <property type="project" value="UniProtKB-SubCell"/>
</dbReference>
<evidence type="ECO:0000256" key="3">
    <source>
        <dbReference type="ARBA" id="ARBA00022723"/>
    </source>
</evidence>
<keyword evidence="7" id="KW-0690">Ribosome biogenesis</keyword>
<dbReference type="PANTHER" id="PTHR46986:SF1">
    <property type="entry name" value="ENDORIBONUCLEASE YBEY, CHLOROPLASTIC"/>
    <property type="match status" value="1"/>
</dbReference>
<dbReference type="OrthoDB" id="9811984at2"/>
<comment type="cofactor">
    <cofactor evidence="7">
        <name>Zn(2+)</name>
        <dbReference type="ChEBI" id="CHEBI:29105"/>
    </cofactor>
    <text evidence="7">Binds 1 zinc ion.</text>
</comment>
<dbReference type="Gene3D" id="3.40.390.30">
    <property type="entry name" value="Metalloproteases ('zincins'), catalytic domain"/>
    <property type="match status" value="1"/>
</dbReference>
<keyword evidence="2 7" id="KW-0540">Nuclease</keyword>
<keyword evidence="7" id="KW-0698">rRNA processing</keyword>
<feature type="binding site" evidence="7">
    <location>
        <position position="112"/>
    </location>
    <ligand>
        <name>Zn(2+)</name>
        <dbReference type="ChEBI" id="CHEBI:29105"/>
        <note>catalytic</note>
    </ligand>
</feature>
<dbReference type="GO" id="GO:0006364">
    <property type="term" value="P:rRNA processing"/>
    <property type="evidence" value="ECO:0007669"/>
    <property type="project" value="UniProtKB-UniRule"/>
</dbReference>
<dbReference type="PANTHER" id="PTHR46986">
    <property type="entry name" value="ENDORIBONUCLEASE YBEY, CHLOROPLASTIC"/>
    <property type="match status" value="1"/>
</dbReference>
<name>A0A173MQG8_9BACT</name>
<comment type="similarity">
    <text evidence="1 7">Belongs to the endoribonuclease YbeY family.</text>
</comment>
<keyword evidence="3 7" id="KW-0479">Metal-binding</keyword>
<sequence>MKKVHFNYADRKLSLTGKENCKQHIEYLFSKEKKKLEEIRYIFCSDEYLLQINKDFLQHDYYTDIITFDLSEGDATTSEVYISVDRVKENAITQGTTFTREMLRVLFHGALHLCGYKDKTKDQVSEMRKKEEQYILSFEKKYK</sequence>
<dbReference type="SUPFAM" id="SSF55486">
    <property type="entry name" value="Metalloproteases ('zincins'), catalytic domain"/>
    <property type="match status" value="1"/>
</dbReference>
<keyword evidence="6 7" id="KW-0862">Zinc</keyword>
<keyword evidence="7" id="KW-0963">Cytoplasm</keyword>
<dbReference type="InterPro" id="IPR023091">
    <property type="entry name" value="MetalPrtase_cat_dom_sf_prd"/>
</dbReference>
<dbReference type="NCBIfam" id="TIGR00043">
    <property type="entry name" value="rRNA maturation RNase YbeY"/>
    <property type="match status" value="1"/>
</dbReference>
<feature type="binding site" evidence="7">
    <location>
        <position position="118"/>
    </location>
    <ligand>
        <name>Zn(2+)</name>
        <dbReference type="ChEBI" id="CHEBI:29105"/>
        <note>catalytic</note>
    </ligand>
</feature>
<dbReference type="GO" id="GO:0004521">
    <property type="term" value="F:RNA endonuclease activity"/>
    <property type="evidence" value="ECO:0007669"/>
    <property type="project" value="UniProtKB-UniRule"/>
</dbReference>
<evidence type="ECO:0000256" key="1">
    <source>
        <dbReference type="ARBA" id="ARBA00010875"/>
    </source>
</evidence>
<dbReference type="EC" id="3.1.-.-" evidence="7"/>
<reference evidence="9" key="1">
    <citation type="submission" date="2017-01" db="EMBL/GenBank/DDBJ databases">
        <authorList>
            <person name="Varghese N."/>
            <person name="Submissions S."/>
        </authorList>
    </citation>
    <scope>NUCLEOTIDE SEQUENCE [LARGE SCALE GENOMIC DNA]</scope>
    <source>
        <strain evidence="9">DSM 21054</strain>
    </source>
</reference>
<dbReference type="GO" id="GO:0008270">
    <property type="term" value="F:zinc ion binding"/>
    <property type="evidence" value="ECO:0007669"/>
    <property type="project" value="UniProtKB-UniRule"/>
</dbReference>
<dbReference type="InterPro" id="IPR002036">
    <property type="entry name" value="YbeY"/>
</dbReference>
<evidence type="ECO:0000313" key="8">
    <source>
        <dbReference type="EMBL" id="SIS78161.1"/>
    </source>
</evidence>
<keyword evidence="4 7" id="KW-0255">Endonuclease</keyword>
<dbReference type="KEGG" id="fln:FLA_5789"/>
<organism evidence="8 9">
    <name type="scientific">Filimonas lacunae</name>
    <dbReference type="NCBI Taxonomy" id="477680"/>
    <lineage>
        <taxon>Bacteria</taxon>
        <taxon>Pseudomonadati</taxon>
        <taxon>Bacteroidota</taxon>
        <taxon>Chitinophagia</taxon>
        <taxon>Chitinophagales</taxon>
        <taxon>Chitinophagaceae</taxon>
        <taxon>Filimonas</taxon>
    </lineage>
</organism>
<evidence type="ECO:0000256" key="2">
    <source>
        <dbReference type="ARBA" id="ARBA00022722"/>
    </source>
</evidence>
<evidence type="ECO:0000256" key="4">
    <source>
        <dbReference type="ARBA" id="ARBA00022759"/>
    </source>
</evidence>
<dbReference type="GO" id="GO:0004222">
    <property type="term" value="F:metalloendopeptidase activity"/>
    <property type="evidence" value="ECO:0007669"/>
    <property type="project" value="InterPro"/>
</dbReference>
<feature type="binding site" evidence="7">
    <location>
        <position position="108"/>
    </location>
    <ligand>
        <name>Zn(2+)</name>
        <dbReference type="ChEBI" id="CHEBI:29105"/>
        <note>catalytic</note>
    </ligand>
</feature>